<name>A0A1Q9DIN0_SYMMI</name>
<proteinExistence type="predicted"/>
<organism evidence="3 4">
    <name type="scientific">Symbiodinium microadriaticum</name>
    <name type="common">Dinoflagellate</name>
    <name type="synonym">Zooxanthella microadriatica</name>
    <dbReference type="NCBI Taxonomy" id="2951"/>
    <lineage>
        <taxon>Eukaryota</taxon>
        <taxon>Sar</taxon>
        <taxon>Alveolata</taxon>
        <taxon>Dinophyceae</taxon>
        <taxon>Suessiales</taxon>
        <taxon>Symbiodiniaceae</taxon>
        <taxon>Symbiodinium</taxon>
    </lineage>
</organism>
<feature type="transmembrane region" description="Helical" evidence="1">
    <location>
        <begin position="254"/>
        <end position="274"/>
    </location>
</feature>
<comment type="caution">
    <text evidence="3">The sequence shown here is derived from an EMBL/GenBank/DDBJ whole genome shotgun (WGS) entry which is preliminary data.</text>
</comment>
<sequence length="281" mass="31373">MARTRWLCLSLLIYGALRVSQVTFLGPQPAQPARTAMAATKRKGAAKKGGGKYRGVVNPRLRSFIQSNEYRELLTLLKNVNDEGVLDDFLAKAETYWMDINIFQLAMEEQSGGGRGVVATVKKDWPKIWPPQLESNRMYAFDCFAKFWGRLERSKLVDDVMSEVLPDLGKDYNEKLESKDQQKLMKLSDDERRDEIMNRLGGSPIVAQYAGLSREDPEVKAIGSKMAPFVAKFVSILERKVSTQTESLGQTVDVVVVGVIAVVVLIGLSFAGIIKIPDPTW</sequence>
<dbReference type="AlphaFoldDB" id="A0A1Q9DIN0"/>
<dbReference type="EMBL" id="LSRX01000518">
    <property type="protein sequence ID" value="OLP95047.1"/>
    <property type="molecule type" value="Genomic_DNA"/>
</dbReference>
<dbReference type="OrthoDB" id="10254627at2759"/>
<protein>
    <submittedName>
        <fullName evidence="3">Uncharacterized protein</fullName>
    </submittedName>
</protein>
<evidence type="ECO:0000313" key="3">
    <source>
        <dbReference type="EMBL" id="OLP95047.1"/>
    </source>
</evidence>
<evidence type="ECO:0000313" key="4">
    <source>
        <dbReference type="Proteomes" id="UP000186817"/>
    </source>
</evidence>
<feature type="chain" id="PRO_5013113488" evidence="2">
    <location>
        <begin position="22"/>
        <end position="281"/>
    </location>
</feature>
<keyword evidence="2" id="KW-0732">Signal</keyword>
<keyword evidence="1" id="KW-0472">Membrane</keyword>
<evidence type="ECO:0000256" key="2">
    <source>
        <dbReference type="SAM" id="SignalP"/>
    </source>
</evidence>
<feature type="signal peptide" evidence="2">
    <location>
        <begin position="1"/>
        <end position="21"/>
    </location>
</feature>
<gene>
    <name evidence="3" type="ORF">AK812_SmicGene22875</name>
</gene>
<keyword evidence="1" id="KW-0812">Transmembrane</keyword>
<accession>A0A1Q9DIN0</accession>
<keyword evidence="4" id="KW-1185">Reference proteome</keyword>
<dbReference type="Proteomes" id="UP000186817">
    <property type="component" value="Unassembled WGS sequence"/>
</dbReference>
<reference evidence="3 4" key="1">
    <citation type="submission" date="2016-02" db="EMBL/GenBank/DDBJ databases">
        <title>Genome analysis of coral dinoflagellate symbionts highlights evolutionary adaptations to a symbiotic lifestyle.</title>
        <authorList>
            <person name="Aranda M."/>
            <person name="Li Y."/>
            <person name="Liew Y.J."/>
            <person name="Baumgarten S."/>
            <person name="Simakov O."/>
            <person name="Wilson M."/>
            <person name="Piel J."/>
            <person name="Ashoor H."/>
            <person name="Bougouffa S."/>
            <person name="Bajic V.B."/>
            <person name="Ryu T."/>
            <person name="Ravasi T."/>
            <person name="Bayer T."/>
            <person name="Micklem G."/>
            <person name="Kim H."/>
            <person name="Bhak J."/>
            <person name="Lajeunesse T.C."/>
            <person name="Voolstra C.R."/>
        </authorList>
    </citation>
    <scope>NUCLEOTIDE SEQUENCE [LARGE SCALE GENOMIC DNA]</scope>
    <source>
        <strain evidence="3 4">CCMP2467</strain>
    </source>
</reference>
<keyword evidence="1" id="KW-1133">Transmembrane helix</keyword>
<evidence type="ECO:0000256" key="1">
    <source>
        <dbReference type="SAM" id="Phobius"/>
    </source>
</evidence>